<accession>A0A1B7VWW9</accession>
<dbReference type="Pfam" id="PF06051">
    <property type="entry name" value="DUF928"/>
    <property type="match status" value="1"/>
</dbReference>
<dbReference type="EMBL" id="LJOY01000029">
    <property type="protein sequence ID" value="OBQ25449.1"/>
    <property type="molecule type" value="Genomic_DNA"/>
</dbReference>
<dbReference type="PATRIC" id="fig|1710894.3.peg.4119"/>
<evidence type="ECO:0008006" key="3">
    <source>
        <dbReference type="Google" id="ProtNLM"/>
    </source>
</evidence>
<comment type="caution">
    <text evidence="1">The sequence shown here is derived from an EMBL/GenBank/DDBJ whole genome shotgun (WGS) entry which is preliminary data.</text>
</comment>
<organism evidence="1 2">
    <name type="scientific">Aphanizomenon flos-aquae LD13</name>
    <dbReference type="NCBI Taxonomy" id="1710894"/>
    <lineage>
        <taxon>Bacteria</taxon>
        <taxon>Bacillati</taxon>
        <taxon>Cyanobacteriota</taxon>
        <taxon>Cyanophyceae</taxon>
        <taxon>Nostocales</taxon>
        <taxon>Aphanizomenonaceae</taxon>
        <taxon>Aphanizomenon</taxon>
    </lineage>
</organism>
<gene>
    <name evidence="1" type="ORF">AN481_10255</name>
</gene>
<dbReference type="STRING" id="1803587.GCA_001593825_02819"/>
<protein>
    <recommendedName>
        <fullName evidence="3">DUF928 domain-containing protein</fullName>
    </recommendedName>
</protein>
<evidence type="ECO:0000313" key="2">
    <source>
        <dbReference type="Proteomes" id="UP000092382"/>
    </source>
</evidence>
<name>A0A1B7VWW9_APHFL</name>
<dbReference type="Proteomes" id="UP000092382">
    <property type="component" value="Unassembled WGS sequence"/>
</dbReference>
<evidence type="ECO:0000313" key="1">
    <source>
        <dbReference type="EMBL" id="OBQ25449.1"/>
    </source>
</evidence>
<proteinExistence type="predicted"/>
<dbReference type="AlphaFoldDB" id="A0A1B7VWW9"/>
<reference evidence="1 2" key="1">
    <citation type="submission" date="2015-09" db="EMBL/GenBank/DDBJ databases">
        <title>Whole genome shotgun sequence assembly of Aphanizomenon flos-aquae UKL13.</title>
        <authorList>
            <person name="Driscoll C."/>
        </authorList>
    </citation>
    <scope>NUCLEOTIDE SEQUENCE [LARGE SCALE GENOMIC DNA]</scope>
    <source>
        <strain evidence="1">MDT13</strain>
    </source>
</reference>
<sequence>MNYPKYLALLSLTLLVALVSSTSLPVIGSSVSKDILTKRESNRAVALTKKAKKPRRKVLMFSNLNVVAPSNLSSRFGGLRSASCKQQDDIIALLPADQKATDLNKSGKQQVNDITHLTADPYPIVLFYLPQNSPTQARFYLQEENKRFVYLADVQMPTDNKQNGIVTLNFSDIAKANNLPELTTGKNYSWKLKFICENKIEDIDKKSPEISGWIKRIDLNTSLKNQLGSSYINNQDSKDSDVISEQLNQTETKDYPSVYTNNGIWYSAVSSLAQLRNENPEDLDIKLDWETLLKSVKLEEISDKPIRGSATIQKIKVQKK</sequence>
<dbReference type="InterPro" id="IPR010328">
    <property type="entry name" value="DUF928"/>
</dbReference>